<dbReference type="AlphaFoldDB" id="A0AA42UG95"/>
<feature type="region of interest" description="Disordered" evidence="1">
    <location>
        <begin position="66"/>
        <end position="89"/>
    </location>
</feature>
<feature type="compositionally biased region" description="Basic and acidic residues" evidence="1">
    <location>
        <begin position="174"/>
        <end position="191"/>
    </location>
</feature>
<evidence type="ECO:0000313" key="2">
    <source>
        <dbReference type="EMBL" id="MDH1507988.1"/>
    </source>
</evidence>
<name>A0AA42UG95_AERCA</name>
<evidence type="ECO:0000313" key="3">
    <source>
        <dbReference type="Proteomes" id="UP001161704"/>
    </source>
</evidence>
<comment type="caution">
    <text evidence="2">The sequence shown here is derived from an EMBL/GenBank/DDBJ whole genome shotgun (WGS) entry which is preliminary data.</text>
</comment>
<protein>
    <submittedName>
        <fullName evidence="2">Helix-turn-helix domain-containing protein</fullName>
    </submittedName>
</protein>
<gene>
    <name evidence="2" type="ORF">N5I20_23410</name>
</gene>
<reference evidence="2" key="1">
    <citation type="submission" date="2022-09" db="EMBL/GenBank/DDBJ databases">
        <title>Intensive care unit water sources are persistently colonized with multi-drug resistant bacteria and are the site of extensive horizontal gene transfer of antibiotic resistance genes.</title>
        <authorList>
            <person name="Diorio-Toth L."/>
        </authorList>
    </citation>
    <scope>NUCLEOTIDE SEQUENCE</scope>
    <source>
        <strain evidence="2">GD03710</strain>
    </source>
</reference>
<dbReference type="RefSeq" id="WP_206616946.1">
    <property type="nucleotide sequence ID" value="NZ_JAOCFK010000065.1"/>
</dbReference>
<proteinExistence type="predicted"/>
<evidence type="ECO:0000256" key="1">
    <source>
        <dbReference type="SAM" id="MobiDB-lite"/>
    </source>
</evidence>
<accession>A0AA42UG95</accession>
<dbReference type="SUPFAM" id="SSF46955">
    <property type="entry name" value="Putative DNA-binding domain"/>
    <property type="match status" value="1"/>
</dbReference>
<sequence>MHYPVMTERQLAFRWKISLKTLRRWRLDGEGPVWHKLFQHVRYHEADVLEFERQSAQHWTAILGDGERVPPAVTHPPKAEGDPQPSDAAEPELQYISAKDIVEATSLPAHLFNDRIERERKRIPHLLLVRNLRFSMDAILQWELANSVRGGVPEAVVQIVEPEPEPDASSRVPRWHELVREQDGERCDSVR</sequence>
<dbReference type="Proteomes" id="UP001161704">
    <property type="component" value="Unassembled WGS sequence"/>
</dbReference>
<feature type="region of interest" description="Disordered" evidence="1">
    <location>
        <begin position="162"/>
        <end position="191"/>
    </location>
</feature>
<organism evidence="2 3">
    <name type="scientific">Aeromonas caviae</name>
    <name type="common">Aeromonas punctata</name>
    <dbReference type="NCBI Taxonomy" id="648"/>
    <lineage>
        <taxon>Bacteria</taxon>
        <taxon>Pseudomonadati</taxon>
        <taxon>Pseudomonadota</taxon>
        <taxon>Gammaproteobacteria</taxon>
        <taxon>Aeromonadales</taxon>
        <taxon>Aeromonadaceae</taxon>
        <taxon>Aeromonas</taxon>
    </lineage>
</organism>
<dbReference type="EMBL" id="JAOCIZ010000204">
    <property type="protein sequence ID" value="MDH1507988.1"/>
    <property type="molecule type" value="Genomic_DNA"/>
</dbReference>
<dbReference type="InterPro" id="IPR009061">
    <property type="entry name" value="DNA-bd_dom_put_sf"/>
</dbReference>